<keyword evidence="12 15" id="KW-0170">Cobalt</keyword>
<protein>
    <recommendedName>
        <fullName evidence="5 15">Succinyl-diaminopimelate desuccinylase</fullName>
        <shortName evidence="15">SDAP desuccinylase</shortName>
        <ecNumber evidence="4 15">3.5.1.18</ecNumber>
    </recommendedName>
    <alternativeName>
        <fullName evidence="13 15">N-succinyl-LL-2,6-diaminoheptanedioate amidohydrolase</fullName>
    </alternativeName>
</protein>
<keyword evidence="18" id="KW-1185">Reference proteome</keyword>
<dbReference type="InterPro" id="IPR001261">
    <property type="entry name" value="ArgE/DapE_CS"/>
</dbReference>
<evidence type="ECO:0000256" key="5">
    <source>
        <dbReference type="ARBA" id="ARBA00022391"/>
    </source>
</evidence>
<dbReference type="GO" id="GO:0008777">
    <property type="term" value="F:acetylornithine deacetylase activity"/>
    <property type="evidence" value="ECO:0007669"/>
    <property type="project" value="TreeGrafter"/>
</dbReference>
<feature type="active site" evidence="15">
    <location>
        <position position="74"/>
    </location>
</feature>
<evidence type="ECO:0000256" key="10">
    <source>
        <dbReference type="ARBA" id="ARBA00022915"/>
    </source>
</evidence>
<name>A0A8S8XDU9_9PROT</name>
<feature type="binding site" evidence="15">
    <location>
        <position position="105"/>
    </location>
    <ligand>
        <name>Zn(2+)</name>
        <dbReference type="ChEBI" id="CHEBI:29105"/>
        <label>1</label>
    </ligand>
</feature>
<dbReference type="CDD" id="cd03891">
    <property type="entry name" value="M20_DapE_proteobac"/>
    <property type="match status" value="1"/>
</dbReference>
<feature type="active site" description="Proton acceptor" evidence="15">
    <location>
        <position position="139"/>
    </location>
</feature>
<gene>
    <name evidence="17" type="primary">dapE_2</name>
    <name evidence="15" type="synonym">dapE</name>
    <name evidence="17" type="ORF">TMPK1_22580</name>
</gene>
<keyword evidence="7 15" id="KW-0479">Metal-binding</keyword>
<evidence type="ECO:0000256" key="4">
    <source>
        <dbReference type="ARBA" id="ARBA00011921"/>
    </source>
</evidence>
<dbReference type="NCBIfam" id="NF009557">
    <property type="entry name" value="PRK13009.1"/>
    <property type="match status" value="1"/>
</dbReference>
<evidence type="ECO:0000256" key="1">
    <source>
        <dbReference type="ARBA" id="ARBA00005130"/>
    </source>
</evidence>
<evidence type="ECO:0000313" key="17">
    <source>
        <dbReference type="EMBL" id="GIL40021.1"/>
    </source>
</evidence>
<dbReference type="HAMAP" id="MF_01690">
    <property type="entry name" value="DapE"/>
    <property type="match status" value="1"/>
</dbReference>
<dbReference type="SUPFAM" id="SSF55031">
    <property type="entry name" value="Bacterial exopeptidase dimerisation domain"/>
    <property type="match status" value="1"/>
</dbReference>
<feature type="binding site" evidence="15">
    <location>
        <position position="105"/>
    </location>
    <ligand>
        <name>Zn(2+)</name>
        <dbReference type="ChEBI" id="CHEBI:29105"/>
        <label>2</label>
    </ligand>
</feature>
<keyword evidence="6 15" id="KW-0028">Amino-acid biosynthesis</keyword>
<comment type="function">
    <text evidence="15">Catalyzes the hydrolysis of N-succinyl-L,L-diaminopimelic acid (SDAP), forming succinate and LL-2,6-diaminopimelate (DAP), an intermediate involved in the bacterial biosynthesis of lysine and meso-diaminopimelic acid, an essential component of bacterial cell walls.</text>
</comment>
<dbReference type="GO" id="GO:0019877">
    <property type="term" value="P:diaminopimelate biosynthetic process"/>
    <property type="evidence" value="ECO:0007669"/>
    <property type="project" value="UniProtKB-UniRule"/>
</dbReference>
<evidence type="ECO:0000256" key="6">
    <source>
        <dbReference type="ARBA" id="ARBA00022605"/>
    </source>
</evidence>
<evidence type="ECO:0000259" key="16">
    <source>
        <dbReference type="Pfam" id="PF07687"/>
    </source>
</evidence>
<dbReference type="InterPro" id="IPR005941">
    <property type="entry name" value="DapE_proteobac"/>
</dbReference>
<keyword evidence="11 15" id="KW-0457">Lysine biosynthesis</keyword>
<evidence type="ECO:0000256" key="8">
    <source>
        <dbReference type="ARBA" id="ARBA00022801"/>
    </source>
</evidence>
<dbReference type="PANTHER" id="PTHR43808:SF31">
    <property type="entry name" value="N-ACETYL-L-CITRULLINE DEACETYLASE"/>
    <property type="match status" value="1"/>
</dbReference>
<comment type="similarity">
    <text evidence="2 15">Belongs to the peptidase M20A family. DapE subfamily.</text>
</comment>
<feature type="binding site" evidence="15">
    <location>
        <position position="168"/>
    </location>
    <ligand>
        <name>Zn(2+)</name>
        <dbReference type="ChEBI" id="CHEBI:29105"/>
        <label>1</label>
    </ligand>
</feature>
<reference evidence="17" key="1">
    <citation type="submission" date="2021-02" db="EMBL/GenBank/DDBJ databases">
        <title>Genome sequence of Rhodospirillales sp. strain TMPK1 isolated from soil.</title>
        <authorList>
            <person name="Nakai R."/>
            <person name="Kusada H."/>
            <person name="Tamaki H."/>
        </authorList>
    </citation>
    <scope>NUCLEOTIDE SEQUENCE</scope>
    <source>
        <strain evidence="17">TMPK1</strain>
    </source>
</reference>
<dbReference type="GO" id="GO:0008270">
    <property type="term" value="F:zinc ion binding"/>
    <property type="evidence" value="ECO:0007669"/>
    <property type="project" value="UniProtKB-UniRule"/>
</dbReference>
<evidence type="ECO:0000256" key="9">
    <source>
        <dbReference type="ARBA" id="ARBA00022833"/>
    </source>
</evidence>
<dbReference type="SUPFAM" id="SSF53187">
    <property type="entry name" value="Zn-dependent exopeptidases"/>
    <property type="match status" value="1"/>
</dbReference>
<dbReference type="PROSITE" id="PS00758">
    <property type="entry name" value="ARGE_DAPE_CPG2_1"/>
    <property type="match status" value="1"/>
</dbReference>
<comment type="cofactor">
    <cofactor evidence="15">
        <name>Zn(2+)</name>
        <dbReference type="ChEBI" id="CHEBI:29105"/>
    </cofactor>
    <cofactor evidence="15">
        <name>Co(2+)</name>
        <dbReference type="ChEBI" id="CHEBI:48828"/>
    </cofactor>
    <text evidence="15">Binds 2 Zn(2+) or Co(2+) ions per subunit.</text>
</comment>
<evidence type="ECO:0000256" key="15">
    <source>
        <dbReference type="HAMAP-Rule" id="MF_01690"/>
    </source>
</evidence>
<dbReference type="InterPro" id="IPR002933">
    <property type="entry name" value="Peptidase_M20"/>
</dbReference>
<comment type="pathway">
    <text evidence="1 15">Amino-acid biosynthesis; L-lysine biosynthesis via DAP pathway; LL-2,6-diaminopimelate from (S)-tetrahydrodipicolinate (succinylase route): step 3/3.</text>
</comment>
<dbReference type="NCBIfam" id="TIGR01246">
    <property type="entry name" value="dapE_proteo"/>
    <property type="match status" value="1"/>
</dbReference>
<comment type="subunit">
    <text evidence="3 15">Homodimer.</text>
</comment>
<keyword evidence="10 15" id="KW-0220">Diaminopimelate biosynthesis</keyword>
<feature type="binding site" evidence="15">
    <location>
        <position position="140"/>
    </location>
    <ligand>
        <name>Zn(2+)</name>
        <dbReference type="ChEBI" id="CHEBI:29105"/>
        <label>2</label>
    </ligand>
</feature>
<dbReference type="InterPro" id="IPR036264">
    <property type="entry name" value="Bact_exopeptidase_dim_dom"/>
</dbReference>
<dbReference type="Pfam" id="PF01546">
    <property type="entry name" value="Peptidase_M20"/>
    <property type="match status" value="1"/>
</dbReference>
<dbReference type="Gene3D" id="3.40.630.10">
    <property type="entry name" value="Zn peptidases"/>
    <property type="match status" value="2"/>
</dbReference>
<evidence type="ECO:0000256" key="14">
    <source>
        <dbReference type="ARBA" id="ARBA00051301"/>
    </source>
</evidence>
<dbReference type="GO" id="GO:0009014">
    <property type="term" value="F:succinyl-diaminopimelate desuccinylase activity"/>
    <property type="evidence" value="ECO:0007669"/>
    <property type="project" value="UniProtKB-UniRule"/>
</dbReference>
<comment type="catalytic activity">
    <reaction evidence="14 15">
        <text>N-succinyl-(2S,6S)-2,6-diaminopimelate + H2O = (2S,6S)-2,6-diaminopimelate + succinate</text>
        <dbReference type="Rhea" id="RHEA:22608"/>
        <dbReference type="ChEBI" id="CHEBI:15377"/>
        <dbReference type="ChEBI" id="CHEBI:30031"/>
        <dbReference type="ChEBI" id="CHEBI:57609"/>
        <dbReference type="ChEBI" id="CHEBI:58087"/>
        <dbReference type="EC" id="3.5.1.18"/>
    </reaction>
</comment>
<dbReference type="EC" id="3.5.1.18" evidence="4 15"/>
<dbReference type="GO" id="GO:0006526">
    <property type="term" value="P:L-arginine biosynthetic process"/>
    <property type="evidence" value="ECO:0007669"/>
    <property type="project" value="TreeGrafter"/>
</dbReference>
<dbReference type="InterPro" id="IPR050072">
    <property type="entry name" value="Peptidase_M20A"/>
</dbReference>
<evidence type="ECO:0000313" key="18">
    <source>
        <dbReference type="Proteomes" id="UP000681075"/>
    </source>
</evidence>
<dbReference type="Proteomes" id="UP000681075">
    <property type="component" value="Unassembled WGS sequence"/>
</dbReference>
<accession>A0A8S8XDU9</accession>
<dbReference type="InterPro" id="IPR011650">
    <property type="entry name" value="Peptidase_M20_dimer"/>
</dbReference>
<feature type="domain" description="Peptidase M20 dimerisation" evidence="16">
    <location>
        <begin position="181"/>
        <end position="287"/>
    </location>
</feature>
<dbReference type="RefSeq" id="WP_420243132.1">
    <property type="nucleotide sequence ID" value="NZ_BOPV01000001.1"/>
</dbReference>
<keyword evidence="8 15" id="KW-0378">Hydrolase</keyword>
<dbReference type="EMBL" id="BOPV01000001">
    <property type="protein sequence ID" value="GIL40021.1"/>
    <property type="molecule type" value="Genomic_DNA"/>
</dbReference>
<proteinExistence type="inferred from homology"/>
<dbReference type="GO" id="GO:0050897">
    <property type="term" value="F:cobalt ion binding"/>
    <property type="evidence" value="ECO:0007669"/>
    <property type="project" value="UniProtKB-UniRule"/>
</dbReference>
<feature type="binding site" evidence="15">
    <location>
        <position position="72"/>
    </location>
    <ligand>
        <name>Zn(2+)</name>
        <dbReference type="ChEBI" id="CHEBI:29105"/>
        <label>1</label>
    </ligand>
</feature>
<evidence type="ECO:0000256" key="11">
    <source>
        <dbReference type="ARBA" id="ARBA00023154"/>
    </source>
</evidence>
<dbReference type="AlphaFoldDB" id="A0A8S8XDU9"/>
<feature type="binding site" evidence="15">
    <location>
        <position position="353"/>
    </location>
    <ligand>
        <name>Zn(2+)</name>
        <dbReference type="ChEBI" id="CHEBI:29105"/>
        <label>2</label>
    </ligand>
</feature>
<evidence type="ECO:0000256" key="3">
    <source>
        <dbReference type="ARBA" id="ARBA00011738"/>
    </source>
</evidence>
<evidence type="ECO:0000256" key="2">
    <source>
        <dbReference type="ARBA" id="ARBA00006746"/>
    </source>
</evidence>
<dbReference type="Pfam" id="PF07687">
    <property type="entry name" value="M20_dimer"/>
    <property type="match status" value="1"/>
</dbReference>
<keyword evidence="9 15" id="KW-0862">Zinc</keyword>
<evidence type="ECO:0000256" key="12">
    <source>
        <dbReference type="ARBA" id="ARBA00023285"/>
    </source>
</evidence>
<comment type="caution">
    <text evidence="17">The sequence shown here is derived from an EMBL/GenBank/DDBJ whole genome shotgun (WGS) entry which is preliminary data.</text>
</comment>
<evidence type="ECO:0000256" key="7">
    <source>
        <dbReference type="ARBA" id="ARBA00022723"/>
    </source>
</evidence>
<organism evidence="17 18">
    <name type="scientific">Roseiterribacter gracilis</name>
    <dbReference type="NCBI Taxonomy" id="2812848"/>
    <lineage>
        <taxon>Bacteria</taxon>
        <taxon>Pseudomonadati</taxon>
        <taxon>Pseudomonadota</taxon>
        <taxon>Alphaproteobacteria</taxon>
        <taxon>Rhodospirillales</taxon>
        <taxon>Roseiterribacteraceae</taxon>
        <taxon>Roseiterribacter</taxon>
    </lineage>
</organism>
<dbReference type="PANTHER" id="PTHR43808">
    <property type="entry name" value="ACETYLORNITHINE DEACETYLASE"/>
    <property type="match status" value="1"/>
</dbReference>
<sequence>MSIDAVELTRALIRCPSVTPADAGALAVLEDALTKLGFRCERMRFEQDGTAPIDNLYARLGAQAPVLAFAGHTDVVPPGPAEAWRHNPFAGEIADGNLYGRGASDMKGGIAAFIAAVSTHLARQGKPRGSIALLITGDEEDVAINGTKKMLEKLAERGEKLDVCVVGEPTNPDAIGDMVKIGRRGSLTGTLTVKGTQGHVAYPQRADNPIPRMIATLAALKAQPLDAGTEFFDPSNLEVVSMWTDTKVTNVIPGAVHALFNVRFNDTWNGATLEAHLRKTIAAHAGAHDLAVHVSGESFRTAPGAWTSLVAGAIETVTGRKPDLSTTGGTSDARFIARYCPVVEFGLVGRSMHKIDEHVALDDLAQLTRVYEALLERYFA</sequence>
<evidence type="ECO:0000256" key="13">
    <source>
        <dbReference type="ARBA" id="ARBA00031891"/>
    </source>
</evidence>
<dbReference type="GO" id="GO:0009089">
    <property type="term" value="P:lysine biosynthetic process via diaminopimelate"/>
    <property type="evidence" value="ECO:0007669"/>
    <property type="project" value="UniProtKB-UniRule"/>
</dbReference>